<evidence type="ECO:0000256" key="1">
    <source>
        <dbReference type="SAM" id="MobiDB-lite"/>
    </source>
</evidence>
<evidence type="ECO:0000313" key="3">
    <source>
        <dbReference type="Proteomes" id="UP000482155"/>
    </source>
</evidence>
<name>A0A6B3SQB2_9BURK</name>
<organism evidence="2 3">
    <name type="scientific">Noviherbaspirillum galbum</name>
    <dbReference type="NCBI Taxonomy" id="2709383"/>
    <lineage>
        <taxon>Bacteria</taxon>
        <taxon>Pseudomonadati</taxon>
        <taxon>Pseudomonadota</taxon>
        <taxon>Betaproteobacteria</taxon>
        <taxon>Burkholderiales</taxon>
        <taxon>Oxalobacteraceae</taxon>
        <taxon>Noviherbaspirillum</taxon>
    </lineage>
</organism>
<reference evidence="2 3" key="1">
    <citation type="submission" date="2020-02" db="EMBL/GenBank/DDBJ databases">
        <authorList>
            <person name="Kim M.K."/>
        </authorList>
    </citation>
    <scope>NUCLEOTIDE SEQUENCE [LARGE SCALE GENOMIC DNA]</scope>
    <source>
        <strain evidence="2 3">17J57-3</strain>
    </source>
</reference>
<dbReference type="RefSeq" id="WP_163966144.1">
    <property type="nucleotide sequence ID" value="NZ_JAAIVB010000063.1"/>
</dbReference>
<feature type="region of interest" description="Disordered" evidence="1">
    <location>
        <begin position="524"/>
        <end position="544"/>
    </location>
</feature>
<proteinExistence type="predicted"/>
<dbReference type="EMBL" id="JAAIVB010000063">
    <property type="protein sequence ID" value="NEX62943.1"/>
    <property type="molecule type" value="Genomic_DNA"/>
</dbReference>
<dbReference type="Proteomes" id="UP000482155">
    <property type="component" value="Unassembled WGS sequence"/>
</dbReference>
<protein>
    <submittedName>
        <fullName evidence="2">Uncharacterized protein</fullName>
    </submittedName>
</protein>
<comment type="caution">
    <text evidence="2">The sequence shown here is derived from an EMBL/GenBank/DDBJ whole genome shotgun (WGS) entry which is preliminary data.</text>
</comment>
<accession>A0A6B3SQB2</accession>
<evidence type="ECO:0000313" key="2">
    <source>
        <dbReference type="EMBL" id="NEX62943.1"/>
    </source>
</evidence>
<gene>
    <name evidence="2" type="ORF">G3574_17820</name>
</gene>
<keyword evidence="3" id="KW-1185">Reference proteome</keyword>
<sequence>MDARGHSVIGRRVRITHRNGGNLQVARRADGKRAAAHGTRPPFTFAHLAKRDRAVFKLPICYAQWSCGESRPEYAYRTGVRRGDRVEVSGAPDPQPPALHPPDLITPFALPPIPGLLDTACEKLGTGMAGLQALRDGIDALLAAQPAAPGRAPHLRFMRILSVALAGDAATAPAINAFVDMATRLSRMEHAGALYAFLQHLLGPLDLVECELMRTYLLLHVHHGMARNAFMAAFPEHGEAEFSSACAMLSRETVATPELERSCAGNPAWRMLLQHRLTFCAWRAWNDHLQGSQGERAGSLCGYAKDPALTAYQRGAINAVRNGFLSDARGTPLHAADLRQSKVRTWITRASLPRLRRAVLGFFRKSPFYHVDAGADIIGKTAYHGRAAEGHVIAPCALKMHQELFRFGTDAHGATPVERRRWHGHDVLELICEQVMLEHWNQPSLFALRCAPLPEQVADDLAGKAARIAQERFPAACARNTRRVALNWFMNTPLRRETLVCPSSDPARGRNILGRIETEFNRQLDEDAGTRQEAPQREAGADREPVARLRDLLDRVPSNGKDGILRAAALEHAWTTRIMEHCTLRLPWLDWALPMPLAYFRARVDWHRRRLQKACGKAYGDGTAKKQADRLADPRHELAILERAYVRVQQAMDHAGPRARGRAMREVVRACERRMQARMDFLEASCRLKTLLAQAEEKPFDRAAMDEALQAMRSGTERLARLSCGMLPDMPTFPPRENDRVSGAFLGALRQALDGMDGMMHDASAARLGARFAARSPRLVRLRRSMAFIQECLDGIDGRKMRVMLGSIERGWRTRLRRSRTRNLAAGFLHRQRRRHPGAILEAISEHGTRLGDAIAFESGNAVRVAGNTSMASLALSAGSVDFALGLNIGRTKTVSVAMQTTDARQALKISANALSSVGLTFGAGIGNIGGISAFGAGVEAGAGKLSERTVALSLERDGSLEVDGRRIDAGARGDPMLSGGHGLGRHIRELTRASAPGGPGMALRQLAMQPQLSLSVGETEVRLRNKGAGLSGVLVKTAGLGLSVAHVKQRVAYREFLGSSREQVVQVQGSLSVRGMPSLENADAGSFLGSLVGYSPFELQSDVRLLSAHVSTRGVYKPSNSAFVVGVTSIAMLRKLLSDDVRLAIAANLVRTRPQVFIGTDGDLGRARERALAAIEDYVAERCEVLAADAKGNMEAVIAFELTPDGAETWNRLAGRKEAGLLTGAEREAHARMFGVPEQGDLARMQDMLVAWSRNPTLAACLLAKKQGVDAERLGLGVVKSRARNESGNVIVC</sequence>